<accession>A0A6I8LF90</accession>
<evidence type="ECO:0000313" key="2">
    <source>
        <dbReference type="Proteomes" id="UP000399805"/>
    </source>
</evidence>
<keyword evidence="2" id="KW-1185">Reference proteome</keyword>
<dbReference type="Proteomes" id="UP000399805">
    <property type="component" value="Unassembled WGS sequence"/>
</dbReference>
<organism evidence="1 2">
    <name type="scientific">Amycolatopsis camponoti</name>
    <dbReference type="NCBI Taxonomy" id="2606593"/>
    <lineage>
        <taxon>Bacteria</taxon>
        <taxon>Bacillati</taxon>
        <taxon>Actinomycetota</taxon>
        <taxon>Actinomycetes</taxon>
        <taxon>Pseudonocardiales</taxon>
        <taxon>Pseudonocardiaceae</taxon>
        <taxon>Amycolatopsis</taxon>
    </lineage>
</organism>
<evidence type="ECO:0008006" key="3">
    <source>
        <dbReference type="Google" id="ProtNLM"/>
    </source>
</evidence>
<proteinExistence type="predicted"/>
<dbReference type="EMBL" id="CABVGP010000001">
    <property type="protein sequence ID" value="VVJ15743.1"/>
    <property type="molecule type" value="Genomic_DNA"/>
</dbReference>
<sequence length="65" mass="6663">MQAARSGKEAGIESAVLDLGAVPLSELRTLDGSELRKALRHAAERVSFIPVTASGSGGGDGKRVD</sequence>
<name>A0A6I8LF90_9PSEU</name>
<dbReference type="AlphaFoldDB" id="A0A6I8LF90"/>
<protein>
    <recommendedName>
        <fullName evidence="3">FXSXX-COOH protein</fullName>
    </recommendedName>
</protein>
<dbReference type="RefSeq" id="WP_155541182.1">
    <property type="nucleotide sequence ID" value="NZ_CABVGP010000001.1"/>
</dbReference>
<reference evidence="1 2" key="1">
    <citation type="submission" date="2019-09" db="EMBL/GenBank/DDBJ databases">
        <authorList>
            <person name="Leyn A S."/>
        </authorList>
    </citation>
    <scope>NUCLEOTIDE SEQUENCE [LARGE SCALE GENOMIC DNA]</scope>
    <source>
        <strain evidence="1">AA231_1</strain>
    </source>
</reference>
<gene>
    <name evidence="1" type="ORF">AA23TX_00764</name>
</gene>
<evidence type="ECO:0000313" key="1">
    <source>
        <dbReference type="EMBL" id="VVJ15743.1"/>
    </source>
</evidence>